<name>A0ABT7Z371_9ACTN</name>
<comment type="similarity">
    <text evidence="2">Belongs to the peptidase M20A family.</text>
</comment>
<accession>A0ABT7Z371</accession>
<dbReference type="SUPFAM" id="SSF53187">
    <property type="entry name" value="Zn-dependent exopeptidases"/>
    <property type="match status" value="1"/>
</dbReference>
<sequence>MADVTPFDTDSQALDEVVTFTSELIRIDTTNRGSGDCRERPAAEYVAEKLAEAGLEPLLLERTPGRTNVVARIEGTDPSADALLVHGHLDVVPAEPDDWDVHPFSGEVRDGVVWGRGAVDMKDMDAMVLAVVREWARHGIRPRRDIVIAYTADEEASAVDGAAYLARHHAGLFEGCTEGISETGGFTFHAGPDLAIYPIGAGERGTGWLKLTAEGRAGHGSKVNRENAVSRIAEAVARIGRHEWSVRLTPTVRYALTELAALYGVEPLLDDPGFDADALLEKLGHAAALVEPAIRNSSNPTMLHAGYKVNVIPGIATAHVDGRFVPGGEEEFIATMDRLTGPDVHWEFQHREIALEAPVDSPTYAKLRAALEHFDPDAHVVPFCMSGGTDAKHFARLGIVGYGFSPLRLPIGFDYPALFHGVDERVPVEALHFGIRVLDHYLQSA</sequence>
<keyword evidence="8" id="KW-1185">Reference proteome</keyword>
<dbReference type="PANTHER" id="PTHR43808:SF8">
    <property type="entry name" value="PEPTIDASE M20 DIMERISATION DOMAIN-CONTAINING PROTEIN"/>
    <property type="match status" value="1"/>
</dbReference>
<dbReference type="InterPro" id="IPR050072">
    <property type="entry name" value="Peptidase_M20A"/>
</dbReference>
<comment type="caution">
    <text evidence="7">The sequence shown here is derived from an EMBL/GenBank/DDBJ whole genome shotgun (WGS) entry which is preliminary data.</text>
</comment>
<evidence type="ECO:0000313" key="8">
    <source>
        <dbReference type="Proteomes" id="UP001174050"/>
    </source>
</evidence>
<keyword evidence="5" id="KW-0862">Zinc</keyword>
<proteinExistence type="inferred from homology"/>
<dbReference type="NCBIfam" id="NF005913">
    <property type="entry name" value="PRK07906.1"/>
    <property type="match status" value="1"/>
</dbReference>
<dbReference type="PANTHER" id="PTHR43808">
    <property type="entry name" value="ACETYLORNITHINE DEACETYLASE"/>
    <property type="match status" value="1"/>
</dbReference>
<evidence type="ECO:0000256" key="2">
    <source>
        <dbReference type="ARBA" id="ARBA00006247"/>
    </source>
</evidence>
<dbReference type="Gene3D" id="1.10.150.900">
    <property type="match status" value="1"/>
</dbReference>
<keyword evidence="4" id="KW-0378">Hydrolase</keyword>
<dbReference type="EMBL" id="JAUEPL010000007">
    <property type="protein sequence ID" value="MDN3293931.1"/>
    <property type="molecule type" value="Genomic_DNA"/>
</dbReference>
<dbReference type="CDD" id="cd05675">
    <property type="entry name" value="M20_yscS_like"/>
    <property type="match status" value="1"/>
</dbReference>
<dbReference type="RefSeq" id="WP_290110910.1">
    <property type="nucleotide sequence ID" value="NZ_JAUEPL010000007.1"/>
</dbReference>
<evidence type="ECO:0000256" key="1">
    <source>
        <dbReference type="ARBA" id="ARBA00001947"/>
    </source>
</evidence>
<gene>
    <name evidence="7" type="ORF">QWM81_07705</name>
</gene>
<comment type="cofactor">
    <cofactor evidence="1">
        <name>Zn(2+)</name>
        <dbReference type="ChEBI" id="CHEBI:29105"/>
    </cofactor>
</comment>
<organism evidence="7 8">
    <name type="scientific">Streptomyces ficellus</name>
    <dbReference type="NCBI Taxonomy" id="1977088"/>
    <lineage>
        <taxon>Bacteria</taxon>
        <taxon>Bacillati</taxon>
        <taxon>Actinomycetota</taxon>
        <taxon>Actinomycetes</taxon>
        <taxon>Kitasatosporales</taxon>
        <taxon>Streptomycetaceae</taxon>
        <taxon>Streptomyces</taxon>
    </lineage>
</organism>
<dbReference type="InterPro" id="IPR002933">
    <property type="entry name" value="Peptidase_M20"/>
</dbReference>
<dbReference type="InterPro" id="IPR011650">
    <property type="entry name" value="Peptidase_M20_dimer"/>
</dbReference>
<keyword evidence="3" id="KW-0479">Metal-binding</keyword>
<feature type="domain" description="Peptidase M20 dimerisation" evidence="6">
    <location>
        <begin position="202"/>
        <end position="331"/>
    </location>
</feature>
<dbReference type="Pfam" id="PF01546">
    <property type="entry name" value="Peptidase_M20"/>
    <property type="match status" value="1"/>
</dbReference>
<dbReference type="Gene3D" id="3.30.70.360">
    <property type="match status" value="1"/>
</dbReference>
<dbReference type="PIRSF" id="PIRSF036696">
    <property type="entry name" value="ACY-1"/>
    <property type="match status" value="1"/>
</dbReference>
<evidence type="ECO:0000256" key="4">
    <source>
        <dbReference type="ARBA" id="ARBA00022801"/>
    </source>
</evidence>
<dbReference type="SUPFAM" id="SSF55031">
    <property type="entry name" value="Bacterial exopeptidase dimerisation domain"/>
    <property type="match status" value="1"/>
</dbReference>
<evidence type="ECO:0000313" key="7">
    <source>
        <dbReference type="EMBL" id="MDN3293931.1"/>
    </source>
</evidence>
<dbReference type="Proteomes" id="UP001174050">
    <property type="component" value="Unassembled WGS sequence"/>
</dbReference>
<dbReference type="InterPro" id="IPR001261">
    <property type="entry name" value="ArgE/DapE_CS"/>
</dbReference>
<dbReference type="PROSITE" id="PS00758">
    <property type="entry name" value="ARGE_DAPE_CPG2_1"/>
    <property type="match status" value="1"/>
</dbReference>
<dbReference type="Pfam" id="PF07687">
    <property type="entry name" value="M20_dimer"/>
    <property type="match status" value="1"/>
</dbReference>
<dbReference type="Gene3D" id="3.40.630.10">
    <property type="entry name" value="Zn peptidases"/>
    <property type="match status" value="1"/>
</dbReference>
<evidence type="ECO:0000256" key="5">
    <source>
        <dbReference type="ARBA" id="ARBA00022833"/>
    </source>
</evidence>
<protein>
    <submittedName>
        <fullName evidence="7">M20/M25/M40 family metallo-hydrolase</fullName>
    </submittedName>
</protein>
<evidence type="ECO:0000256" key="3">
    <source>
        <dbReference type="ARBA" id="ARBA00022723"/>
    </source>
</evidence>
<dbReference type="InterPro" id="IPR036264">
    <property type="entry name" value="Bact_exopeptidase_dim_dom"/>
</dbReference>
<reference evidence="7" key="1">
    <citation type="submission" date="2023-06" db="EMBL/GenBank/DDBJ databases">
        <title>WGS-Sequencing of Streptomyces ficellus isolate 21 collected from sand in Gara Djebilet Iron Mine in Algeria.</title>
        <authorList>
            <person name="Zegers G.P."/>
            <person name="Gomez A."/>
            <person name="Gueddou A."/>
            <person name="Zahara A.F."/>
            <person name="Worth M."/>
            <person name="Sevigny J.L."/>
            <person name="Tisa L."/>
        </authorList>
    </citation>
    <scope>NUCLEOTIDE SEQUENCE</scope>
    <source>
        <strain evidence="7">AS11</strain>
    </source>
</reference>
<evidence type="ECO:0000259" key="6">
    <source>
        <dbReference type="Pfam" id="PF07687"/>
    </source>
</evidence>